<dbReference type="EMBL" id="JASAOG010000026">
    <property type="protein sequence ID" value="KAK0062321.1"/>
    <property type="molecule type" value="Genomic_DNA"/>
</dbReference>
<organism evidence="2 3">
    <name type="scientific">Biomphalaria pfeifferi</name>
    <name type="common">Bloodfluke planorb</name>
    <name type="synonym">Freshwater snail</name>
    <dbReference type="NCBI Taxonomy" id="112525"/>
    <lineage>
        <taxon>Eukaryota</taxon>
        <taxon>Metazoa</taxon>
        <taxon>Spiralia</taxon>
        <taxon>Lophotrochozoa</taxon>
        <taxon>Mollusca</taxon>
        <taxon>Gastropoda</taxon>
        <taxon>Heterobranchia</taxon>
        <taxon>Euthyneura</taxon>
        <taxon>Panpulmonata</taxon>
        <taxon>Hygrophila</taxon>
        <taxon>Lymnaeoidea</taxon>
        <taxon>Planorbidae</taxon>
        <taxon>Biomphalaria</taxon>
    </lineage>
</organism>
<feature type="chain" id="PRO_5042109617" description="Secreted protein" evidence="1">
    <location>
        <begin position="19"/>
        <end position="93"/>
    </location>
</feature>
<feature type="signal peptide" evidence="1">
    <location>
        <begin position="1"/>
        <end position="18"/>
    </location>
</feature>
<dbReference type="Proteomes" id="UP001233172">
    <property type="component" value="Unassembled WGS sequence"/>
</dbReference>
<name>A0AAD8BWV6_BIOPF</name>
<evidence type="ECO:0000313" key="3">
    <source>
        <dbReference type="Proteomes" id="UP001233172"/>
    </source>
</evidence>
<keyword evidence="1" id="KW-0732">Signal</keyword>
<reference evidence="2" key="2">
    <citation type="submission" date="2023-04" db="EMBL/GenBank/DDBJ databases">
        <authorList>
            <person name="Bu L."/>
            <person name="Lu L."/>
            <person name="Laidemitt M.R."/>
            <person name="Zhang S.M."/>
            <person name="Mutuku M."/>
            <person name="Mkoji G."/>
            <person name="Steinauer M."/>
            <person name="Loker E.S."/>
        </authorList>
    </citation>
    <scope>NUCLEOTIDE SEQUENCE</scope>
    <source>
        <strain evidence="2">KasaAsao</strain>
        <tissue evidence="2">Whole Snail</tissue>
    </source>
</reference>
<gene>
    <name evidence="2" type="ORF">Bpfe_008422</name>
</gene>
<protein>
    <recommendedName>
        <fullName evidence="4">Secreted protein</fullName>
    </recommendedName>
</protein>
<comment type="caution">
    <text evidence="2">The sequence shown here is derived from an EMBL/GenBank/DDBJ whole genome shotgun (WGS) entry which is preliminary data.</text>
</comment>
<keyword evidence="3" id="KW-1185">Reference proteome</keyword>
<evidence type="ECO:0000256" key="1">
    <source>
        <dbReference type="SAM" id="SignalP"/>
    </source>
</evidence>
<accession>A0AAD8BWV6</accession>
<evidence type="ECO:0008006" key="4">
    <source>
        <dbReference type="Google" id="ProtNLM"/>
    </source>
</evidence>
<evidence type="ECO:0000313" key="2">
    <source>
        <dbReference type="EMBL" id="KAK0062321.1"/>
    </source>
</evidence>
<proteinExistence type="predicted"/>
<sequence>MIAAPAPTLLSICFYSSALFLHVPITPTEHTLVLTHHRAHAGPHSPQSTRWSSHTTAHTLVLTHHRAHAGPHSPQRTRWSSLTTEHTLVLTHH</sequence>
<dbReference type="AlphaFoldDB" id="A0AAD8BWV6"/>
<reference evidence="2" key="1">
    <citation type="journal article" date="2023" name="PLoS Negl. Trop. Dis.">
        <title>A genome sequence for Biomphalaria pfeifferi, the major vector snail for the human-infecting parasite Schistosoma mansoni.</title>
        <authorList>
            <person name="Bu L."/>
            <person name="Lu L."/>
            <person name="Laidemitt M.R."/>
            <person name="Zhang S.M."/>
            <person name="Mutuku M."/>
            <person name="Mkoji G."/>
            <person name="Steinauer M."/>
            <person name="Loker E.S."/>
        </authorList>
    </citation>
    <scope>NUCLEOTIDE SEQUENCE</scope>
    <source>
        <strain evidence="2">KasaAsao</strain>
    </source>
</reference>